<accession>A0ABP8S7W5</accession>
<name>A0ABP8S7W5_9ACTN</name>
<dbReference type="RefSeq" id="WP_346116306.1">
    <property type="nucleotide sequence ID" value="NZ_BAABGU010000003.1"/>
</dbReference>
<evidence type="ECO:0000313" key="2">
    <source>
        <dbReference type="Proteomes" id="UP001500307"/>
    </source>
</evidence>
<protein>
    <submittedName>
        <fullName evidence="1">Uncharacterized protein</fullName>
    </submittedName>
</protein>
<proteinExistence type="predicted"/>
<sequence length="142" mass="16087">MPVPIVELIAYSEGHLDDRDVSRFLQAYESVCGRLSWVGESTAAFDEVGPDGTREIGLTHAFLAPGPWATPAMEQRLFAEVRWLVAWLEEISGDLGLVFALRYDDRDIGWIRRGVTDDAISEGLIAVWERDLERLERDSPRR</sequence>
<gene>
    <name evidence="1" type="ORF">GCM10023176_08220</name>
</gene>
<comment type="caution">
    <text evidence="1">The sequence shown here is derived from an EMBL/GenBank/DDBJ whole genome shotgun (WGS) entry which is preliminary data.</text>
</comment>
<evidence type="ECO:0000313" key="1">
    <source>
        <dbReference type="EMBL" id="GAA4563714.1"/>
    </source>
</evidence>
<reference evidence="2" key="1">
    <citation type="journal article" date="2019" name="Int. J. Syst. Evol. Microbiol.">
        <title>The Global Catalogue of Microorganisms (GCM) 10K type strain sequencing project: providing services to taxonomists for standard genome sequencing and annotation.</title>
        <authorList>
            <consortium name="The Broad Institute Genomics Platform"/>
            <consortium name="The Broad Institute Genome Sequencing Center for Infectious Disease"/>
            <person name="Wu L."/>
            <person name="Ma J."/>
        </authorList>
    </citation>
    <scope>NUCLEOTIDE SEQUENCE [LARGE SCALE GENOMIC DNA]</scope>
    <source>
        <strain evidence="2">JCM 3175</strain>
    </source>
</reference>
<organism evidence="1 2">
    <name type="scientific">Micromonospora coerulea</name>
    <dbReference type="NCBI Taxonomy" id="47856"/>
    <lineage>
        <taxon>Bacteria</taxon>
        <taxon>Bacillati</taxon>
        <taxon>Actinomycetota</taxon>
        <taxon>Actinomycetes</taxon>
        <taxon>Micromonosporales</taxon>
        <taxon>Micromonosporaceae</taxon>
        <taxon>Micromonospora</taxon>
    </lineage>
</organism>
<keyword evidence="2" id="KW-1185">Reference proteome</keyword>
<dbReference type="EMBL" id="BAABGU010000003">
    <property type="protein sequence ID" value="GAA4563714.1"/>
    <property type="molecule type" value="Genomic_DNA"/>
</dbReference>
<dbReference type="Proteomes" id="UP001500307">
    <property type="component" value="Unassembled WGS sequence"/>
</dbReference>